<comment type="caution">
    <text evidence="1">The sequence shown here is derived from an EMBL/GenBank/DDBJ whole genome shotgun (WGS) entry which is preliminary data.</text>
</comment>
<evidence type="ECO:0000313" key="2">
    <source>
        <dbReference type="Proteomes" id="UP001597206"/>
    </source>
</evidence>
<dbReference type="EMBL" id="JBHTLN010000001">
    <property type="protein sequence ID" value="MFD1122148.1"/>
    <property type="molecule type" value="Genomic_DNA"/>
</dbReference>
<keyword evidence="2" id="KW-1185">Reference proteome</keyword>
<dbReference type="RefSeq" id="WP_379032099.1">
    <property type="nucleotide sequence ID" value="NZ_JBHTLN010000001.1"/>
</dbReference>
<reference evidence="2" key="1">
    <citation type="journal article" date="2019" name="Int. J. Syst. Evol. Microbiol.">
        <title>The Global Catalogue of Microorganisms (GCM) 10K type strain sequencing project: providing services to taxonomists for standard genome sequencing and annotation.</title>
        <authorList>
            <consortium name="The Broad Institute Genomics Platform"/>
            <consortium name="The Broad Institute Genome Sequencing Center for Infectious Disease"/>
            <person name="Wu L."/>
            <person name="Ma J."/>
        </authorList>
    </citation>
    <scope>NUCLEOTIDE SEQUENCE [LARGE SCALE GENOMIC DNA]</scope>
    <source>
        <strain evidence="2">CCUG 58411</strain>
    </source>
</reference>
<sequence length="88" mass="10182">MKYSDGNIAELRDLIAIDIKYRGLVIACIGKGEFLKEYVNHDFSVLDKGIMVLTDFGGLIYYPDDYREHIILVERNSSKHPIKYSRNL</sequence>
<dbReference type="Proteomes" id="UP001597206">
    <property type="component" value="Unassembled WGS sequence"/>
</dbReference>
<proteinExistence type="predicted"/>
<organism evidence="1 2">
    <name type="scientific">Methylophilus flavus</name>
    <dbReference type="NCBI Taxonomy" id="640084"/>
    <lineage>
        <taxon>Bacteria</taxon>
        <taxon>Pseudomonadati</taxon>
        <taxon>Pseudomonadota</taxon>
        <taxon>Betaproteobacteria</taxon>
        <taxon>Nitrosomonadales</taxon>
        <taxon>Methylophilaceae</taxon>
        <taxon>Methylophilus</taxon>
    </lineage>
</organism>
<evidence type="ECO:0008006" key="3">
    <source>
        <dbReference type="Google" id="ProtNLM"/>
    </source>
</evidence>
<evidence type="ECO:0000313" key="1">
    <source>
        <dbReference type="EMBL" id="MFD1122148.1"/>
    </source>
</evidence>
<gene>
    <name evidence="1" type="ORF">ACFQ2T_06510</name>
</gene>
<name>A0ABW3PA20_9PROT</name>
<accession>A0ABW3PA20</accession>
<protein>
    <recommendedName>
        <fullName evidence="3">YlmC/YmxH family sporulation protein</fullName>
    </recommendedName>
</protein>